<evidence type="ECO:0000313" key="2">
    <source>
        <dbReference type="Proteomes" id="UP000814033"/>
    </source>
</evidence>
<name>A0ACB8RAZ7_9AGAM</name>
<organism evidence="1 2">
    <name type="scientific">Auriscalpium vulgare</name>
    <dbReference type="NCBI Taxonomy" id="40419"/>
    <lineage>
        <taxon>Eukaryota</taxon>
        <taxon>Fungi</taxon>
        <taxon>Dikarya</taxon>
        <taxon>Basidiomycota</taxon>
        <taxon>Agaricomycotina</taxon>
        <taxon>Agaricomycetes</taxon>
        <taxon>Russulales</taxon>
        <taxon>Auriscalpiaceae</taxon>
        <taxon>Auriscalpium</taxon>
    </lineage>
</organism>
<accession>A0ACB8RAZ7</accession>
<reference evidence="1" key="2">
    <citation type="journal article" date="2022" name="New Phytol.">
        <title>Evolutionary transition to the ectomycorrhizal habit in the genomes of a hyperdiverse lineage of mushroom-forming fungi.</title>
        <authorList>
            <person name="Looney B."/>
            <person name="Miyauchi S."/>
            <person name="Morin E."/>
            <person name="Drula E."/>
            <person name="Courty P.E."/>
            <person name="Kohler A."/>
            <person name="Kuo A."/>
            <person name="LaButti K."/>
            <person name="Pangilinan J."/>
            <person name="Lipzen A."/>
            <person name="Riley R."/>
            <person name="Andreopoulos W."/>
            <person name="He G."/>
            <person name="Johnson J."/>
            <person name="Nolan M."/>
            <person name="Tritt A."/>
            <person name="Barry K.W."/>
            <person name="Grigoriev I.V."/>
            <person name="Nagy L.G."/>
            <person name="Hibbett D."/>
            <person name="Henrissat B."/>
            <person name="Matheny P.B."/>
            <person name="Labbe J."/>
            <person name="Martin F.M."/>
        </authorList>
    </citation>
    <scope>NUCLEOTIDE SEQUENCE</scope>
    <source>
        <strain evidence="1">FP105234-sp</strain>
    </source>
</reference>
<sequence>MPALTLPPVRRWIAPPVTQENIDWANLTVIDLAKAKTPEGREEQVRLARDATHKQGFFYVVNHGMDQANVDRMFDIASTAFEEVDAEEKLRYEARIKQTGTYLGYKLQQYWHIANGVRDRIEHYNIPRDVNEREHPNAVRPFLPEIQKFIEFTHRDILNEVQKLLSLGLELPENVLPDLHPYDETNHSFWRFMLYHPRTQEEEEKTNNVWMKGHADHMSFTALWSQPVTALQIKDHDGQWRYVRHVPNALVINCGDTMEYITGGYYRSAVHRVVKPPKDQDGLRRLGLFYFHYTADQVPIQPLLNSPVVQREGVTKRIEGDVPTQEKWRKTRTAVYGVSELKKAEDGSEYEIVNGVRVTHHN</sequence>
<gene>
    <name evidence="1" type="ORF">FA95DRAFT_765283</name>
</gene>
<protein>
    <submittedName>
        <fullName evidence="1">Clavaminate synthase-like protein</fullName>
    </submittedName>
</protein>
<keyword evidence="2" id="KW-1185">Reference proteome</keyword>
<reference evidence="1" key="1">
    <citation type="submission" date="2021-02" db="EMBL/GenBank/DDBJ databases">
        <authorList>
            <consortium name="DOE Joint Genome Institute"/>
            <person name="Ahrendt S."/>
            <person name="Looney B.P."/>
            <person name="Miyauchi S."/>
            <person name="Morin E."/>
            <person name="Drula E."/>
            <person name="Courty P.E."/>
            <person name="Chicoki N."/>
            <person name="Fauchery L."/>
            <person name="Kohler A."/>
            <person name="Kuo A."/>
            <person name="Labutti K."/>
            <person name="Pangilinan J."/>
            <person name="Lipzen A."/>
            <person name="Riley R."/>
            <person name="Andreopoulos W."/>
            <person name="He G."/>
            <person name="Johnson J."/>
            <person name="Barry K.W."/>
            <person name="Grigoriev I.V."/>
            <person name="Nagy L."/>
            <person name="Hibbett D."/>
            <person name="Henrissat B."/>
            <person name="Matheny P.B."/>
            <person name="Labbe J."/>
            <person name="Martin F."/>
        </authorList>
    </citation>
    <scope>NUCLEOTIDE SEQUENCE</scope>
    <source>
        <strain evidence="1">FP105234-sp</strain>
    </source>
</reference>
<dbReference type="Proteomes" id="UP000814033">
    <property type="component" value="Unassembled WGS sequence"/>
</dbReference>
<evidence type="ECO:0000313" key="1">
    <source>
        <dbReference type="EMBL" id="KAI0041193.1"/>
    </source>
</evidence>
<dbReference type="EMBL" id="MU276138">
    <property type="protein sequence ID" value="KAI0041193.1"/>
    <property type="molecule type" value="Genomic_DNA"/>
</dbReference>
<comment type="caution">
    <text evidence="1">The sequence shown here is derived from an EMBL/GenBank/DDBJ whole genome shotgun (WGS) entry which is preliminary data.</text>
</comment>
<proteinExistence type="predicted"/>